<dbReference type="Pfam" id="PF01168">
    <property type="entry name" value="Ala_racemase_N"/>
    <property type="match status" value="1"/>
</dbReference>
<evidence type="ECO:0000256" key="4">
    <source>
        <dbReference type="HAMAP-Rule" id="MF_01201"/>
    </source>
</evidence>
<protein>
    <recommendedName>
        <fullName evidence="4">Alanine racemase</fullName>
        <ecNumber evidence="4">5.1.1.1</ecNumber>
    </recommendedName>
</protein>
<dbReference type="PRINTS" id="PR00992">
    <property type="entry name" value="ALARACEMASE"/>
</dbReference>
<dbReference type="GO" id="GO:0005829">
    <property type="term" value="C:cytosol"/>
    <property type="evidence" value="ECO:0007669"/>
    <property type="project" value="TreeGrafter"/>
</dbReference>
<name>D2MM81_9FIRM</name>
<evidence type="ECO:0000256" key="5">
    <source>
        <dbReference type="PIRSR" id="PIRSR600821-50"/>
    </source>
</evidence>
<dbReference type="PROSITE" id="PS00395">
    <property type="entry name" value="ALANINE_RACEMASE"/>
    <property type="match status" value="1"/>
</dbReference>
<feature type="domain" description="Alanine racemase C-terminal" evidence="7">
    <location>
        <begin position="228"/>
        <end position="349"/>
    </location>
</feature>
<dbReference type="EC" id="5.1.1.1" evidence="4"/>
<dbReference type="FunFam" id="3.20.20.10:FF:000002">
    <property type="entry name" value="Alanine racemase"/>
    <property type="match status" value="1"/>
</dbReference>
<dbReference type="InterPro" id="IPR009006">
    <property type="entry name" value="Ala_racemase/Decarboxylase_C"/>
</dbReference>
<dbReference type="Proteomes" id="UP000005017">
    <property type="component" value="Unassembled WGS sequence"/>
</dbReference>
<comment type="pathway">
    <text evidence="4">Amino-acid biosynthesis; D-alanine biosynthesis; D-alanine from L-alanine: step 1/1.</text>
</comment>
<organism evidence="8 9">
    <name type="scientific">Bulleidia extructa W1219</name>
    <dbReference type="NCBI Taxonomy" id="679192"/>
    <lineage>
        <taxon>Bacteria</taxon>
        <taxon>Bacillati</taxon>
        <taxon>Bacillota</taxon>
        <taxon>Erysipelotrichia</taxon>
        <taxon>Erysipelotrichales</taxon>
        <taxon>Erysipelotrichaceae</taxon>
        <taxon>Bulleidia</taxon>
    </lineage>
</organism>
<dbReference type="SUPFAM" id="SSF50621">
    <property type="entry name" value="Alanine racemase C-terminal domain-like"/>
    <property type="match status" value="1"/>
</dbReference>
<gene>
    <name evidence="8" type="primary">alr</name>
    <name evidence="8" type="ORF">HMPREF9013_0858</name>
</gene>
<dbReference type="InterPro" id="IPR000821">
    <property type="entry name" value="Ala_racemase"/>
</dbReference>
<dbReference type="GO" id="GO:0030632">
    <property type="term" value="P:D-alanine biosynthetic process"/>
    <property type="evidence" value="ECO:0007669"/>
    <property type="project" value="UniProtKB-UniRule"/>
</dbReference>
<dbReference type="InterPro" id="IPR029066">
    <property type="entry name" value="PLP-binding_barrel"/>
</dbReference>
<evidence type="ECO:0000259" key="7">
    <source>
        <dbReference type="SMART" id="SM01005"/>
    </source>
</evidence>
<feature type="modified residue" description="N6-(pyridoxal phosphate)lysine" evidence="4 5">
    <location>
        <position position="34"/>
    </location>
</feature>
<evidence type="ECO:0000256" key="2">
    <source>
        <dbReference type="ARBA" id="ARBA00022898"/>
    </source>
</evidence>
<evidence type="ECO:0000313" key="8">
    <source>
        <dbReference type="EMBL" id="EFC06157.1"/>
    </source>
</evidence>
<dbReference type="Gene3D" id="3.20.20.10">
    <property type="entry name" value="Alanine racemase"/>
    <property type="match status" value="1"/>
</dbReference>
<comment type="catalytic activity">
    <reaction evidence="4">
        <text>L-alanine = D-alanine</text>
        <dbReference type="Rhea" id="RHEA:20249"/>
        <dbReference type="ChEBI" id="CHEBI:57416"/>
        <dbReference type="ChEBI" id="CHEBI:57972"/>
        <dbReference type="EC" id="5.1.1.1"/>
    </reaction>
</comment>
<dbReference type="InterPro" id="IPR011079">
    <property type="entry name" value="Ala_racemase_C"/>
</dbReference>
<dbReference type="AlphaFoldDB" id="D2MM81"/>
<dbReference type="GO" id="GO:0009252">
    <property type="term" value="P:peptidoglycan biosynthetic process"/>
    <property type="evidence" value="ECO:0007669"/>
    <property type="project" value="TreeGrafter"/>
</dbReference>
<evidence type="ECO:0000256" key="1">
    <source>
        <dbReference type="ARBA" id="ARBA00001933"/>
    </source>
</evidence>
<dbReference type="CDD" id="cd00430">
    <property type="entry name" value="PLPDE_III_AR"/>
    <property type="match status" value="1"/>
</dbReference>
<dbReference type="eggNOG" id="COG0787">
    <property type="taxonomic scope" value="Bacteria"/>
</dbReference>
<dbReference type="InterPro" id="IPR001608">
    <property type="entry name" value="Ala_racemase_N"/>
</dbReference>
<comment type="caution">
    <text evidence="8">The sequence shown here is derived from an EMBL/GenBank/DDBJ whole genome shotgun (WGS) entry which is preliminary data.</text>
</comment>
<accession>D2MM81</accession>
<dbReference type="Gene3D" id="2.40.37.10">
    <property type="entry name" value="Lyase, Ornithine Decarboxylase, Chain A, domain 1"/>
    <property type="match status" value="1"/>
</dbReference>
<dbReference type="InterPro" id="IPR020622">
    <property type="entry name" value="Ala_racemase_pyridoxalP-BS"/>
</dbReference>
<feature type="active site" description="Proton acceptor; specific for L-alanine" evidence="4">
    <location>
        <position position="249"/>
    </location>
</feature>
<evidence type="ECO:0000313" key="9">
    <source>
        <dbReference type="Proteomes" id="UP000005017"/>
    </source>
</evidence>
<feature type="active site" description="Proton acceptor; specific for D-alanine" evidence="4">
    <location>
        <position position="34"/>
    </location>
</feature>
<dbReference type="EMBL" id="ADFR01000002">
    <property type="protein sequence ID" value="EFC06157.1"/>
    <property type="molecule type" value="Genomic_DNA"/>
</dbReference>
<comment type="cofactor">
    <cofactor evidence="1 4 5">
        <name>pyridoxal 5'-phosphate</name>
        <dbReference type="ChEBI" id="CHEBI:597326"/>
    </cofactor>
</comment>
<dbReference type="PANTHER" id="PTHR30511:SF0">
    <property type="entry name" value="ALANINE RACEMASE, CATABOLIC-RELATED"/>
    <property type="match status" value="1"/>
</dbReference>
<comment type="function">
    <text evidence="4">Catalyzes the interconversion of L-alanine and D-alanine. May also act on other amino acids.</text>
</comment>
<sequence>MHRQTWFEIDLEKIKHNVQQVQSFQQKEVMAILKANAYGCGDIQLSKQLEMIGIHFIGVSSVDEALVLRKHGFQGKLLVLGGTNIEDLETLIQNHITVTAYSEEWIEKFTQHDLTGLSIHLKIDTGMNRIGFDNADEAKKALSHLLDQNAQVEGIFTHYYQSDQDEKNTARQFKDFKKIVTYLNHSFSYIHADNSDASLYFQDNFTNMVRLGIALYGYSTHHTGLQEALSLYTKPIMIKVVHPGETIGYGATYRAQEEEIIATLPIGYADGLLRINQGRKVYVNGQYGTIVGRICMDQCMVKLEQKISLEDTVEIFGSHISLNQMALETNTISYEIISLITPRVTRVYKDSHTSWEMNWRYE</sequence>
<feature type="binding site" evidence="4 6">
    <location>
        <position position="129"/>
    </location>
    <ligand>
        <name>substrate</name>
    </ligand>
</feature>
<keyword evidence="9" id="KW-1185">Reference proteome</keyword>
<dbReference type="RefSeq" id="WP_006626502.1">
    <property type="nucleotide sequence ID" value="NZ_ADFR01000002.1"/>
</dbReference>
<dbReference type="HAMAP" id="MF_01201">
    <property type="entry name" value="Ala_racemase"/>
    <property type="match status" value="1"/>
</dbReference>
<dbReference type="SUPFAM" id="SSF51419">
    <property type="entry name" value="PLP-binding barrel"/>
    <property type="match status" value="1"/>
</dbReference>
<dbReference type="Pfam" id="PF00842">
    <property type="entry name" value="Ala_racemase_C"/>
    <property type="match status" value="1"/>
</dbReference>
<dbReference type="NCBIfam" id="TIGR00492">
    <property type="entry name" value="alr"/>
    <property type="match status" value="1"/>
</dbReference>
<dbReference type="UniPathway" id="UPA00042">
    <property type="reaction ID" value="UER00497"/>
</dbReference>
<dbReference type="PANTHER" id="PTHR30511">
    <property type="entry name" value="ALANINE RACEMASE"/>
    <property type="match status" value="1"/>
</dbReference>
<feature type="binding site" evidence="4 6">
    <location>
        <position position="296"/>
    </location>
    <ligand>
        <name>substrate</name>
    </ligand>
</feature>
<comment type="similarity">
    <text evidence="4">Belongs to the alanine racemase family.</text>
</comment>
<keyword evidence="3 4" id="KW-0413">Isomerase</keyword>
<keyword evidence="2 4" id="KW-0663">Pyridoxal phosphate</keyword>
<proteinExistence type="inferred from homology"/>
<dbReference type="GO" id="GO:0008784">
    <property type="term" value="F:alanine racemase activity"/>
    <property type="evidence" value="ECO:0007669"/>
    <property type="project" value="UniProtKB-UniRule"/>
</dbReference>
<evidence type="ECO:0000256" key="6">
    <source>
        <dbReference type="PIRSR" id="PIRSR600821-52"/>
    </source>
</evidence>
<dbReference type="SMART" id="SM01005">
    <property type="entry name" value="Ala_racemase_C"/>
    <property type="match status" value="1"/>
</dbReference>
<dbReference type="STRING" id="679192.HMPREF9013_0858"/>
<evidence type="ECO:0000256" key="3">
    <source>
        <dbReference type="ARBA" id="ARBA00023235"/>
    </source>
</evidence>
<dbReference type="GO" id="GO:0030170">
    <property type="term" value="F:pyridoxal phosphate binding"/>
    <property type="evidence" value="ECO:0007669"/>
    <property type="project" value="UniProtKB-UniRule"/>
</dbReference>
<reference evidence="9" key="1">
    <citation type="submission" date="2009-12" db="EMBL/GenBank/DDBJ databases">
        <title>Sequence of Clostridiales genomosp. BVAB3 str. UPII9-5.</title>
        <authorList>
            <person name="Madupu R."/>
            <person name="Durkin A.S."/>
            <person name="Torralba M."/>
            <person name="Methe B."/>
            <person name="Sutton G.G."/>
            <person name="Strausberg R.L."/>
            <person name="Nelson K.E."/>
        </authorList>
    </citation>
    <scope>NUCLEOTIDE SEQUENCE [LARGE SCALE GENOMIC DNA]</scope>
    <source>
        <strain evidence="9">W1219</strain>
    </source>
</reference>